<protein>
    <recommendedName>
        <fullName evidence="4 10">Outer-membrane lipoprotein carrier protein</fullName>
    </recommendedName>
</protein>
<keyword evidence="7 10" id="KW-0574">Periplasm</keyword>
<dbReference type="GO" id="GO:0030288">
    <property type="term" value="C:outer membrane-bounded periplasmic space"/>
    <property type="evidence" value="ECO:0007669"/>
    <property type="project" value="TreeGrafter"/>
</dbReference>
<evidence type="ECO:0000313" key="11">
    <source>
        <dbReference type="EMBL" id="ASP39774.1"/>
    </source>
</evidence>
<evidence type="ECO:0000256" key="4">
    <source>
        <dbReference type="ARBA" id="ARBA00014035"/>
    </source>
</evidence>
<dbReference type="AlphaFoldDB" id="A0A222FMM2"/>
<dbReference type="PANTHER" id="PTHR35869">
    <property type="entry name" value="OUTER-MEMBRANE LIPOPROTEIN CARRIER PROTEIN"/>
    <property type="match status" value="1"/>
</dbReference>
<evidence type="ECO:0000256" key="9">
    <source>
        <dbReference type="ARBA" id="ARBA00023186"/>
    </source>
</evidence>
<evidence type="ECO:0000256" key="7">
    <source>
        <dbReference type="ARBA" id="ARBA00022764"/>
    </source>
</evidence>
<organism evidence="11 12">
    <name type="scientific">Bacterioplanes sanyensis</name>
    <dbReference type="NCBI Taxonomy" id="1249553"/>
    <lineage>
        <taxon>Bacteria</taxon>
        <taxon>Pseudomonadati</taxon>
        <taxon>Pseudomonadota</taxon>
        <taxon>Gammaproteobacteria</taxon>
        <taxon>Oceanospirillales</taxon>
        <taxon>Oceanospirillaceae</taxon>
        <taxon>Bacterioplanes</taxon>
    </lineage>
</organism>
<dbReference type="KEGG" id="bsan:CHH28_14315"/>
<keyword evidence="5 10" id="KW-0813">Transport</keyword>
<keyword evidence="9 10" id="KW-0143">Chaperone</keyword>
<dbReference type="NCBIfam" id="TIGR00547">
    <property type="entry name" value="lolA"/>
    <property type="match status" value="1"/>
</dbReference>
<dbReference type="PANTHER" id="PTHR35869:SF1">
    <property type="entry name" value="OUTER-MEMBRANE LIPOPROTEIN CARRIER PROTEIN"/>
    <property type="match status" value="1"/>
</dbReference>
<comment type="function">
    <text evidence="10">Participates in the translocation of lipoproteins from the inner membrane to the outer membrane. Only forms a complex with a lipoprotein if the residue after the N-terminal Cys is not an aspartate (The Asp acts as a targeting signal to indicate that the lipoprotein should stay in the inner membrane).</text>
</comment>
<accession>A0A222FMM2</accession>
<dbReference type="InterPro" id="IPR018323">
    <property type="entry name" value="OM_lipoprot_carrier_LolA_Pbac"/>
</dbReference>
<sequence length="211" mass="24013" precursor="true">MFKMARLGLLLCCLPALALANSNAATDELLQRLQTLHSMQASFEQRTLARDGKVLQQLTGQIQVARPGKMRWHTDDPYPQLVVSDGELLWIYDMDLEQVTIRHMDQRVQQTPALLLSGQAEAIRDSFNVKAEGDTQQRTYRLLPQDNSQLFEELRFAYQGETLQRMEILDAAGQLTEIQFQQSAVNQTMDESAFVFNVPEGVDVIDGRHDF</sequence>
<comment type="subunit">
    <text evidence="3 10">Monomer.</text>
</comment>
<evidence type="ECO:0000256" key="6">
    <source>
        <dbReference type="ARBA" id="ARBA00022729"/>
    </source>
</evidence>
<evidence type="ECO:0000256" key="10">
    <source>
        <dbReference type="HAMAP-Rule" id="MF_00240"/>
    </source>
</evidence>
<keyword evidence="12" id="KW-1185">Reference proteome</keyword>
<evidence type="ECO:0000256" key="3">
    <source>
        <dbReference type="ARBA" id="ARBA00011245"/>
    </source>
</evidence>
<reference evidence="11 12" key="1">
    <citation type="submission" date="2017-07" db="EMBL/GenBank/DDBJ databases">
        <title>Annotated genome sequence of Bacterioplanes sanyensis isolated from Red Sea.</title>
        <authorList>
            <person name="Rehman Z.U."/>
        </authorList>
    </citation>
    <scope>NUCLEOTIDE SEQUENCE [LARGE SCALE GENOMIC DNA]</scope>
    <source>
        <strain evidence="11 12">NV9</strain>
    </source>
</reference>
<keyword evidence="11" id="KW-0449">Lipoprotein</keyword>
<feature type="chain" id="PRO_5013408521" description="Outer-membrane lipoprotein carrier protein" evidence="10">
    <location>
        <begin position="21"/>
        <end position="211"/>
    </location>
</feature>
<dbReference type="InterPro" id="IPR004564">
    <property type="entry name" value="OM_lipoprot_carrier_LolA-like"/>
</dbReference>
<dbReference type="EMBL" id="CP022530">
    <property type="protein sequence ID" value="ASP39774.1"/>
    <property type="molecule type" value="Genomic_DNA"/>
</dbReference>
<dbReference type="HAMAP" id="MF_00240">
    <property type="entry name" value="LolA"/>
    <property type="match status" value="1"/>
</dbReference>
<name>A0A222FMM2_9GAMM</name>
<proteinExistence type="inferred from homology"/>
<evidence type="ECO:0000256" key="8">
    <source>
        <dbReference type="ARBA" id="ARBA00022927"/>
    </source>
</evidence>
<gene>
    <name evidence="10 11" type="primary">lolA</name>
    <name evidence="11" type="ORF">CHH28_14315</name>
</gene>
<evidence type="ECO:0000256" key="1">
    <source>
        <dbReference type="ARBA" id="ARBA00004418"/>
    </source>
</evidence>
<dbReference type="Pfam" id="PF03548">
    <property type="entry name" value="LolA"/>
    <property type="match status" value="1"/>
</dbReference>
<dbReference type="GO" id="GO:0042953">
    <property type="term" value="P:lipoprotein transport"/>
    <property type="evidence" value="ECO:0007669"/>
    <property type="project" value="InterPro"/>
</dbReference>
<dbReference type="Gene3D" id="2.50.20.10">
    <property type="entry name" value="Lipoprotein localisation LolA/LolB/LppX"/>
    <property type="match status" value="1"/>
</dbReference>
<dbReference type="SUPFAM" id="SSF89392">
    <property type="entry name" value="Prokaryotic lipoproteins and lipoprotein localization factors"/>
    <property type="match status" value="1"/>
</dbReference>
<dbReference type="OrthoDB" id="9787361at2"/>
<dbReference type="InterPro" id="IPR029046">
    <property type="entry name" value="LolA/LolB/LppX"/>
</dbReference>
<comment type="subcellular location">
    <subcellularLocation>
        <location evidence="1 10">Periplasm</location>
    </subcellularLocation>
</comment>
<dbReference type="GO" id="GO:0044874">
    <property type="term" value="P:lipoprotein localization to outer membrane"/>
    <property type="evidence" value="ECO:0007669"/>
    <property type="project" value="UniProtKB-UniRule"/>
</dbReference>
<dbReference type="CDD" id="cd16325">
    <property type="entry name" value="LolA"/>
    <property type="match status" value="1"/>
</dbReference>
<comment type="similarity">
    <text evidence="2 10">Belongs to the LolA family.</text>
</comment>
<evidence type="ECO:0000313" key="12">
    <source>
        <dbReference type="Proteomes" id="UP000202440"/>
    </source>
</evidence>
<evidence type="ECO:0000256" key="5">
    <source>
        <dbReference type="ARBA" id="ARBA00022448"/>
    </source>
</evidence>
<dbReference type="Proteomes" id="UP000202440">
    <property type="component" value="Chromosome"/>
</dbReference>
<evidence type="ECO:0000256" key="2">
    <source>
        <dbReference type="ARBA" id="ARBA00007615"/>
    </source>
</evidence>
<feature type="signal peptide" evidence="10">
    <location>
        <begin position="1"/>
        <end position="20"/>
    </location>
</feature>
<keyword evidence="8 10" id="KW-0653">Protein transport</keyword>
<keyword evidence="6 10" id="KW-0732">Signal</keyword>
<dbReference type="RefSeq" id="WP_094060948.1">
    <property type="nucleotide sequence ID" value="NZ_CP022530.1"/>
</dbReference>